<dbReference type="Pfam" id="PF16409">
    <property type="entry name" value="DUF5017"/>
    <property type="match status" value="1"/>
</dbReference>
<evidence type="ECO:0000313" key="2">
    <source>
        <dbReference type="EMBL" id="ADY51259.1"/>
    </source>
</evidence>
<dbReference type="PROSITE" id="PS51257">
    <property type="entry name" value="PROKAR_LIPOPROTEIN"/>
    <property type="match status" value="1"/>
</dbReference>
<keyword evidence="3" id="KW-1185">Reference proteome</keyword>
<protein>
    <recommendedName>
        <fullName evidence="1">DUF5017 domain-containing protein</fullName>
    </recommendedName>
</protein>
<reference evidence="2 3" key="1">
    <citation type="journal article" date="2011" name="Stand. Genomic Sci.">
        <title>Complete genome sequence of the gliding, heparinolytic Pedobacter saltans type strain (113).</title>
        <authorList>
            <person name="Liolios K."/>
            <person name="Sikorski J."/>
            <person name="Lu M."/>
            <person name="Nolan M."/>
            <person name="Lapidus A."/>
            <person name="Lucas S."/>
            <person name="Hammon N."/>
            <person name="Deshpande S."/>
            <person name="Cheng J.F."/>
            <person name="Tapia R."/>
            <person name="Han C."/>
            <person name="Goodwin L."/>
            <person name="Pitluck S."/>
            <person name="Huntemann M."/>
            <person name="Ivanova N."/>
            <person name="Pagani I."/>
            <person name="Mavromatis K."/>
            <person name="Ovchinikova G."/>
            <person name="Pati A."/>
            <person name="Chen A."/>
            <person name="Palaniappan K."/>
            <person name="Land M."/>
            <person name="Hauser L."/>
            <person name="Brambilla E.M."/>
            <person name="Kotsyurbenko O."/>
            <person name="Rohde M."/>
            <person name="Tindall B.J."/>
            <person name="Abt B."/>
            <person name="Goker M."/>
            <person name="Detter J.C."/>
            <person name="Woyke T."/>
            <person name="Bristow J."/>
            <person name="Eisen J.A."/>
            <person name="Markowitz V."/>
            <person name="Hugenholtz P."/>
            <person name="Klenk H.P."/>
            <person name="Kyrpides N.C."/>
        </authorList>
    </citation>
    <scope>NUCLEOTIDE SEQUENCE [LARGE SCALE GENOMIC DNA]</scope>
    <source>
        <strain evidence="3">ATCC 51119 / DSM 12145 / JCM 21818 / LMG 10337 / NBRC 100064 / NCIMB 13643</strain>
    </source>
</reference>
<dbReference type="OrthoDB" id="1082472at2"/>
<reference evidence="3" key="2">
    <citation type="submission" date="2011-02" db="EMBL/GenBank/DDBJ databases">
        <title>The complete genome of Pedobacter saltans DSM 12145.</title>
        <authorList>
            <consortium name="US DOE Joint Genome Institute (JGI-PGF)"/>
            <person name="Lucas S."/>
            <person name="Copeland A."/>
            <person name="Lapidus A."/>
            <person name="Bruce D."/>
            <person name="Goodwin L."/>
            <person name="Pitluck S."/>
            <person name="Kyrpides N."/>
            <person name="Mavromatis K."/>
            <person name="Pagani I."/>
            <person name="Ivanova N."/>
            <person name="Ovchinnikova G."/>
            <person name="Lu M."/>
            <person name="Detter J.C."/>
            <person name="Han C."/>
            <person name="Land M."/>
            <person name="Hauser L."/>
            <person name="Markowitz V."/>
            <person name="Cheng J.-F."/>
            <person name="Hugenholtz P."/>
            <person name="Woyke T."/>
            <person name="Wu D."/>
            <person name="Tindall B."/>
            <person name="Pomrenke H.G."/>
            <person name="Brambilla E."/>
            <person name="Klenk H.-P."/>
            <person name="Eisen J.A."/>
        </authorList>
    </citation>
    <scope>NUCLEOTIDE SEQUENCE [LARGE SCALE GENOMIC DNA]</scope>
    <source>
        <strain evidence="3">ATCC 51119 / DSM 12145 / JCM 21818 / LMG 10337 / NBRC 100064 / NCIMB 13643</strain>
    </source>
</reference>
<gene>
    <name evidence="2" type="ordered locus">Pedsa_0683</name>
</gene>
<dbReference type="AlphaFoldDB" id="F0S838"/>
<name>F0S838_PSESL</name>
<dbReference type="EMBL" id="CP002545">
    <property type="protein sequence ID" value="ADY51259.1"/>
    <property type="molecule type" value="Genomic_DNA"/>
</dbReference>
<evidence type="ECO:0000313" key="3">
    <source>
        <dbReference type="Proteomes" id="UP000000310"/>
    </source>
</evidence>
<organism evidence="2 3">
    <name type="scientific">Pseudopedobacter saltans (strain ATCC 51119 / DSM 12145 / JCM 21818 / CCUG 39354 / LMG 10337 / NBRC 100064 / NCIMB 13643)</name>
    <name type="common">Pedobacter saltans</name>
    <dbReference type="NCBI Taxonomy" id="762903"/>
    <lineage>
        <taxon>Bacteria</taxon>
        <taxon>Pseudomonadati</taxon>
        <taxon>Bacteroidota</taxon>
        <taxon>Sphingobacteriia</taxon>
        <taxon>Sphingobacteriales</taxon>
        <taxon>Sphingobacteriaceae</taxon>
        <taxon>Pseudopedobacter</taxon>
    </lineage>
</organism>
<sequence length="331" mass="38214">MKRKFLFYLMSLIMLITSCDNVLDVEKLDFDVQVEKTTYKVGENILFKLQGEPRYINFFSGEVGNDYDYLNNSRYVKNNFFSFYFTLQYQYPTTEQQVEVFLLKDFDGDRSDYNVISNLGSDKKIDVTNRYPLVTARNGESGISNKPNLMDLVKPGDKFNIAIRYRKRAPNTAGATIWFSNLKLYYSNGVNSSETALSLKNDFLQYCACNENKIPTRSENRSYNTAPTQYIIMWPNTTATVNTANTAAGYTKYSVASEQDEYWVTKQYTVEDGFEIKDWSKPIKSYTDPKLTFYNYVYQNPGTYKVVFEAKNASAKGMKSLTKEVILTITE</sequence>
<dbReference type="STRING" id="762903.Pedsa_0683"/>
<proteinExistence type="predicted"/>
<accession>F0S838</accession>
<dbReference type="KEGG" id="psn:Pedsa_0683"/>
<dbReference type="HOGENOM" id="CLU_066814_1_0_10"/>
<feature type="domain" description="DUF5017" evidence="1">
    <location>
        <begin position="18"/>
        <end position="184"/>
    </location>
</feature>
<dbReference type="InterPro" id="IPR032185">
    <property type="entry name" value="DUF5017"/>
</dbReference>
<evidence type="ECO:0000259" key="1">
    <source>
        <dbReference type="Pfam" id="PF16409"/>
    </source>
</evidence>
<dbReference type="Proteomes" id="UP000000310">
    <property type="component" value="Chromosome"/>
</dbReference>